<organism evidence="13 14">
    <name type="scientific">Plantactinospora alkalitolerans</name>
    <dbReference type="NCBI Taxonomy" id="2789879"/>
    <lineage>
        <taxon>Bacteria</taxon>
        <taxon>Bacillati</taxon>
        <taxon>Actinomycetota</taxon>
        <taxon>Actinomycetes</taxon>
        <taxon>Micromonosporales</taxon>
        <taxon>Micromonosporaceae</taxon>
        <taxon>Plantactinospora</taxon>
    </lineage>
</organism>
<feature type="transmembrane region" description="Helical" evidence="11">
    <location>
        <begin position="92"/>
        <end position="112"/>
    </location>
</feature>
<feature type="transmembrane region" description="Helical" evidence="11">
    <location>
        <begin position="467"/>
        <end position="488"/>
    </location>
</feature>
<keyword evidence="3" id="KW-0813">Transport</keyword>
<keyword evidence="14" id="KW-1185">Reference proteome</keyword>
<feature type="transmembrane region" description="Helical" evidence="11">
    <location>
        <begin position="373"/>
        <end position="393"/>
    </location>
</feature>
<sequence length="522" mass="54266">MGSRRHSRRIIADCRLASHWCATPAQNASVGHIARTLWPCKASSENPCPRPVCVRSARPVDDISAKPGNGGSLASDPEETTVLAAPVPPIPAHPLLVFLLQAGLLLALAILLGRLAERLRMPAIVGELTAGVLLGPSLFGWLAPGLSGWLLPAQPEQAHLLDAVGQVGVLVLVGLTGIEMDLRMLRRRGHTAVRVSVAGLLVPLALGIGLGFPLARLLDVPGDTAVFVLFIGVAMCVSAIPVIAKTLLDMRLMHRDIAQLTLAAGTVDDAVGWFLLSVVSAMAVGGLTGWKVGLALAYLILVVVVAVVIGRPVVRAAMRFAGDSPERTVAMSATLILLAGAGTQALGLEAVFGAFLCGMLIGSVGEHSRVRTAALRTVVLAVLAPIFFATAGLRIDLRALAHPTVLGAAVLVLVIAVVGKFAGAYLGARLSRLSRWEALALGAGMNARGVIEVIVAMVGLRLGILNTATYTIIVLVAVATSLMAPPLLRIAMRRVPVTPEEEARRCLGAVPAPASDAALPRN</sequence>
<evidence type="ECO:0000256" key="9">
    <source>
        <dbReference type="ARBA" id="ARBA00023136"/>
    </source>
</evidence>
<feature type="transmembrane region" description="Helical" evidence="11">
    <location>
        <begin position="192"/>
        <end position="212"/>
    </location>
</feature>
<comment type="subcellular location">
    <subcellularLocation>
        <location evidence="1">Membrane</location>
        <topology evidence="1">Multi-pass membrane protein</topology>
    </subcellularLocation>
</comment>
<dbReference type="PANTHER" id="PTHR43562">
    <property type="entry name" value="NAPA-TYPE SODIUM/HYDROGEN ANTIPORTER"/>
    <property type="match status" value="1"/>
</dbReference>
<evidence type="ECO:0000256" key="7">
    <source>
        <dbReference type="ARBA" id="ARBA00023053"/>
    </source>
</evidence>
<comment type="caution">
    <text evidence="13">The sequence shown here is derived from an EMBL/GenBank/DDBJ whole genome shotgun (WGS) entry which is preliminary data.</text>
</comment>
<keyword evidence="8" id="KW-0406">Ion transport</keyword>
<keyword evidence="6 11" id="KW-1133">Transmembrane helix</keyword>
<feature type="transmembrane region" description="Helical" evidence="11">
    <location>
        <begin position="405"/>
        <end position="426"/>
    </location>
</feature>
<feature type="transmembrane region" description="Helical" evidence="11">
    <location>
        <begin position="260"/>
        <end position="283"/>
    </location>
</feature>
<dbReference type="InterPro" id="IPR006153">
    <property type="entry name" value="Cation/H_exchanger_TM"/>
</dbReference>
<dbReference type="Gene3D" id="1.20.1530.20">
    <property type="match status" value="1"/>
</dbReference>
<keyword evidence="10" id="KW-0739">Sodium transport</keyword>
<dbReference type="EMBL" id="JADPUN010000120">
    <property type="protein sequence ID" value="MBF9129484.1"/>
    <property type="molecule type" value="Genomic_DNA"/>
</dbReference>
<keyword evidence="7" id="KW-0915">Sodium</keyword>
<evidence type="ECO:0000259" key="12">
    <source>
        <dbReference type="Pfam" id="PF00999"/>
    </source>
</evidence>
<evidence type="ECO:0000256" key="5">
    <source>
        <dbReference type="ARBA" id="ARBA00022692"/>
    </source>
</evidence>
<protein>
    <submittedName>
        <fullName evidence="13">Cation:proton antiporter</fullName>
    </submittedName>
</protein>
<keyword evidence="5 11" id="KW-0812">Transmembrane</keyword>
<name>A0ABS0GTH0_9ACTN</name>
<dbReference type="Proteomes" id="UP000638560">
    <property type="component" value="Unassembled WGS sequence"/>
</dbReference>
<keyword evidence="4" id="KW-0050">Antiport</keyword>
<gene>
    <name evidence="13" type="ORF">I0C86_10960</name>
</gene>
<feature type="domain" description="Cation/H+ exchanger transmembrane" evidence="12">
    <location>
        <begin position="108"/>
        <end position="490"/>
    </location>
</feature>
<feature type="transmembrane region" description="Helical" evidence="11">
    <location>
        <begin position="163"/>
        <end position="180"/>
    </location>
</feature>
<accession>A0ABS0GTH0</accession>
<dbReference type="InterPro" id="IPR038770">
    <property type="entry name" value="Na+/solute_symporter_sf"/>
</dbReference>
<reference evidence="13 14" key="1">
    <citation type="submission" date="2020-11" db="EMBL/GenBank/DDBJ databases">
        <title>A novel isolate from a Black sea contaminated sediment with potential to produce alkanes: Plantactinospora alkalitolerans sp. nov.</title>
        <authorList>
            <person name="Carro L."/>
            <person name="Veyisoglu A."/>
            <person name="Guven K."/>
            <person name="Schumann P."/>
            <person name="Klenk H.-P."/>
            <person name="Sahin N."/>
        </authorList>
    </citation>
    <scope>NUCLEOTIDE SEQUENCE [LARGE SCALE GENOMIC DNA]</scope>
    <source>
        <strain evidence="13 14">S1510</strain>
    </source>
</reference>
<dbReference type="PANTHER" id="PTHR43562:SF3">
    <property type="entry name" value="SODIUM ION_PROTON EXCHANGER (EUROFUNG)"/>
    <property type="match status" value="1"/>
</dbReference>
<evidence type="ECO:0000256" key="4">
    <source>
        <dbReference type="ARBA" id="ARBA00022449"/>
    </source>
</evidence>
<feature type="transmembrane region" description="Helical" evidence="11">
    <location>
        <begin position="335"/>
        <end position="361"/>
    </location>
</feature>
<evidence type="ECO:0000256" key="6">
    <source>
        <dbReference type="ARBA" id="ARBA00022989"/>
    </source>
</evidence>
<evidence type="ECO:0000256" key="1">
    <source>
        <dbReference type="ARBA" id="ARBA00004141"/>
    </source>
</evidence>
<feature type="transmembrane region" description="Helical" evidence="11">
    <location>
        <begin position="224"/>
        <end position="248"/>
    </location>
</feature>
<evidence type="ECO:0000256" key="10">
    <source>
        <dbReference type="ARBA" id="ARBA00023201"/>
    </source>
</evidence>
<proteinExistence type="inferred from homology"/>
<keyword evidence="9 11" id="KW-0472">Membrane</keyword>
<evidence type="ECO:0000313" key="14">
    <source>
        <dbReference type="Proteomes" id="UP000638560"/>
    </source>
</evidence>
<evidence type="ECO:0000256" key="11">
    <source>
        <dbReference type="SAM" id="Phobius"/>
    </source>
</evidence>
<evidence type="ECO:0000313" key="13">
    <source>
        <dbReference type="EMBL" id="MBF9129484.1"/>
    </source>
</evidence>
<evidence type="ECO:0000256" key="2">
    <source>
        <dbReference type="ARBA" id="ARBA00005551"/>
    </source>
</evidence>
<dbReference type="Pfam" id="PF00999">
    <property type="entry name" value="Na_H_Exchanger"/>
    <property type="match status" value="1"/>
</dbReference>
<comment type="similarity">
    <text evidence="2">Belongs to the monovalent cation:proton antiporter 2 (CPA2) transporter (TC 2.A.37) family.</text>
</comment>
<feature type="transmembrane region" description="Helical" evidence="11">
    <location>
        <begin position="295"/>
        <end position="314"/>
    </location>
</feature>
<evidence type="ECO:0000256" key="3">
    <source>
        <dbReference type="ARBA" id="ARBA00022448"/>
    </source>
</evidence>
<feature type="transmembrane region" description="Helical" evidence="11">
    <location>
        <begin position="124"/>
        <end position="143"/>
    </location>
</feature>
<evidence type="ECO:0000256" key="8">
    <source>
        <dbReference type="ARBA" id="ARBA00023065"/>
    </source>
</evidence>